<dbReference type="SMART" id="SM00862">
    <property type="entry name" value="Trans_reg_C"/>
    <property type="match status" value="1"/>
</dbReference>
<dbReference type="Proteomes" id="UP001197974">
    <property type="component" value="Chromosome"/>
</dbReference>
<dbReference type="CDD" id="cd00383">
    <property type="entry name" value="trans_reg_C"/>
    <property type="match status" value="1"/>
</dbReference>
<evidence type="ECO:0000259" key="8">
    <source>
        <dbReference type="PROSITE" id="PS50110"/>
    </source>
</evidence>
<evidence type="ECO:0000256" key="5">
    <source>
        <dbReference type="ARBA" id="ARBA00023163"/>
    </source>
</evidence>
<proteinExistence type="predicted"/>
<evidence type="ECO:0000256" key="4">
    <source>
        <dbReference type="ARBA" id="ARBA00023125"/>
    </source>
</evidence>
<feature type="domain" description="OmpR/PhoB-type" evidence="9">
    <location>
        <begin position="131"/>
        <end position="230"/>
    </location>
</feature>
<evidence type="ECO:0000256" key="2">
    <source>
        <dbReference type="ARBA" id="ARBA00023012"/>
    </source>
</evidence>
<dbReference type="SMART" id="SM00448">
    <property type="entry name" value="REC"/>
    <property type="match status" value="1"/>
</dbReference>
<dbReference type="SUPFAM" id="SSF52172">
    <property type="entry name" value="CheY-like"/>
    <property type="match status" value="1"/>
</dbReference>
<reference evidence="10 11" key="1">
    <citation type="submission" date="2023-06" db="EMBL/GenBank/DDBJ databases">
        <title>Five Gram-positive bacteria isolated from mangrove sediments in Shenzhen, Guangdong, China.</title>
        <authorList>
            <person name="Yu S."/>
            <person name="Zheng W."/>
            <person name="Huang Y."/>
        </authorList>
    </citation>
    <scope>NUCLEOTIDE SEQUENCE [LARGE SCALE GENOMIC DNA]</scope>
    <source>
        <strain evidence="10 11">SaN35-3</strain>
    </source>
</reference>
<feature type="DNA-binding region" description="OmpR/PhoB-type" evidence="7">
    <location>
        <begin position="131"/>
        <end position="230"/>
    </location>
</feature>
<dbReference type="InterPro" id="IPR011006">
    <property type="entry name" value="CheY-like_superfamily"/>
</dbReference>
<feature type="domain" description="Response regulatory" evidence="8">
    <location>
        <begin position="3"/>
        <end position="117"/>
    </location>
</feature>
<dbReference type="EMBL" id="CP129013">
    <property type="protein sequence ID" value="WLR43164.1"/>
    <property type="molecule type" value="Genomic_DNA"/>
</dbReference>
<protein>
    <submittedName>
        <fullName evidence="10">Response regulator transcription factor</fullName>
    </submittedName>
</protein>
<feature type="modified residue" description="4-aspartylphosphate" evidence="6">
    <location>
        <position position="52"/>
    </location>
</feature>
<dbReference type="Gene3D" id="1.10.10.10">
    <property type="entry name" value="Winged helix-like DNA-binding domain superfamily/Winged helix DNA-binding domain"/>
    <property type="match status" value="1"/>
</dbReference>
<evidence type="ECO:0000256" key="3">
    <source>
        <dbReference type="ARBA" id="ARBA00023015"/>
    </source>
</evidence>
<dbReference type="InterPro" id="IPR039420">
    <property type="entry name" value="WalR-like"/>
</dbReference>
<keyword evidence="5" id="KW-0804">Transcription</keyword>
<evidence type="ECO:0000313" key="11">
    <source>
        <dbReference type="Proteomes" id="UP001197974"/>
    </source>
</evidence>
<dbReference type="InterPro" id="IPR001867">
    <property type="entry name" value="OmpR/PhoB-type_DNA-bd"/>
</dbReference>
<dbReference type="Pfam" id="PF00486">
    <property type="entry name" value="Trans_reg_C"/>
    <property type="match status" value="1"/>
</dbReference>
<dbReference type="PANTHER" id="PTHR48111">
    <property type="entry name" value="REGULATOR OF RPOS"/>
    <property type="match status" value="1"/>
</dbReference>
<evidence type="ECO:0000259" key="9">
    <source>
        <dbReference type="PROSITE" id="PS51755"/>
    </source>
</evidence>
<dbReference type="InterPro" id="IPR036388">
    <property type="entry name" value="WH-like_DNA-bd_sf"/>
</dbReference>
<keyword evidence="11" id="KW-1185">Reference proteome</keyword>
<evidence type="ECO:0000256" key="6">
    <source>
        <dbReference type="PROSITE-ProRule" id="PRU00169"/>
    </source>
</evidence>
<accession>A0ABY9JUS5</accession>
<keyword evidence="3" id="KW-0805">Transcription regulation</keyword>
<keyword evidence="1 6" id="KW-0597">Phosphoprotein</keyword>
<dbReference type="PROSITE" id="PS51755">
    <property type="entry name" value="OMPR_PHOB"/>
    <property type="match status" value="1"/>
</dbReference>
<keyword evidence="2" id="KW-0902">Two-component regulatory system</keyword>
<evidence type="ECO:0000256" key="1">
    <source>
        <dbReference type="ARBA" id="ARBA00022553"/>
    </source>
</evidence>
<keyword evidence="4 7" id="KW-0238">DNA-binding</keyword>
<gene>
    <name evidence="10" type="ORF">LC087_02880</name>
</gene>
<dbReference type="Gene3D" id="6.10.250.690">
    <property type="match status" value="1"/>
</dbReference>
<sequence>MCRVLVVEDELSIRSFISLNIKKQGITVLEAETGEKALDLITRESIDIILLDLMLPGISGIEVCEHIRQYNSSIGIIMLTAKGQEQDKIIGLSSGADDYLVKPFSVGELIARIQSLWRRISAIKDTGQGMNQFEQQQRIILDLDEEVVKKDGETISLTPTEFLIMKYFYEYPNSLVTRDELLNFVWGKEYVGDYKVVDVNIRRLRQKLEENPSKPEHLQTVWGRGYIWKGESYESSSRLSIHVCHIFNALFNR</sequence>
<evidence type="ECO:0000256" key="7">
    <source>
        <dbReference type="PROSITE-ProRule" id="PRU01091"/>
    </source>
</evidence>
<dbReference type="CDD" id="cd17574">
    <property type="entry name" value="REC_OmpR"/>
    <property type="match status" value="1"/>
</dbReference>
<dbReference type="InterPro" id="IPR001789">
    <property type="entry name" value="Sig_transdc_resp-reg_receiver"/>
</dbReference>
<dbReference type="PROSITE" id="PS50110">
    <property type="entry name" value="RESPONSE_REGULATORY"/>
    <property type="match status" value="1"/>
</dbReference>
<dbReference type="RefSeq" id="WP_306019953.1">
    <property type="nucleotide sequence ID" value="NZ_CP129013.1"/>
</dbReference>
<name>A0ABY9JUS5_9BACI</name>
<dbReference type="Pfam" id="PF00072">
    <property type="entry name" value="Response_reg"/>
    <property type="match status" value="1"/>
</dbReference>
<dbReference type="PANTHER" id="PTHR48111:SF54">
    <property type="entry name" value="STAGE 0 SPORULATION PROTEIN A HOMOLOG"/>
    <property type="match status" value="1"/>
</dbReference>
<evidence type="ECO:0000313" key="10">
    <source>
        <dbReference type="EMBL" id="WLR43164.1"/>
    </source>
</evidence>
<dbReference type="Gene3D" id="3.40.50.2300">
    <property type="match status" value="1"/>
</dbReference>
<organism evidence="10 11">
    <name type="scientific">Bacillus carboniphilus</name>
    <dbReference type="NCBI Taxonomy" id="86663"/>
    <lineage>
        <taxon>Bacteria</taxon>
        <taxon>Bacillati</taxon>
        <taxon>Bacillota</taxon>
        <taxon>Bacilli</taxon>
        <taxon>Bacillales</taxon>
        <taxon>Bacillaceae</taxon>
        <taxon>Bacillus</taxon>
    </lineage>
</organism>